<keyword evidence="5" id="KW-1185">Reference proteome</keyword>
<keyword evidence="1" id="KW-0175">Coiled coil</keyword>
<dbReference type="InterPro" id="IPR040346">
    <property type="entry name" value="GEX1/Brambleberry"/>
</dbReference>
<evidence type="ECO:0000313" key="5">
    <source>
        <dbReference type="Proteomes" id="UP000823388"/>
    </source>
</evidence>
<feature type="coiled-coil region" evidence="1">
    <location>
        <begin position="257"/>
        <end position="291"/>
    </location>
</feature>
<dbReference type="PANTHER" id="PTHR33538:SF2">
    <property type="entry name" value="PROTEIN GAMETE EXPRESSED 1"/>
    <property type="match status" value="1"/>
</dbReference>
<reference evidence="4" key="1">
    <citation type="submission" date="2020-05" db="EMBL/GenBank/DDBJ databases">
        <title>WGS assembly of Panicum virgatum.</title>
        <authorList>
            <person name="Lovell J.T."/>
            <person name="Jenkins J."/>
            <person name="Shu S."/>
            <person name="Juenger T.E."/>
            <person name="Schmutz J."/>
        </authorList>
    </citation>
    <scope>NUCLEOTIDE SEQUENCE</scope>
    <source>
        <strain evidence="4">AP13</strain>
    </source>
</reference>
<keyword evidence="3" id="KW-0812">Transmembrane</keyword>
<dbReference type="AlphaFoldDB" id="A0A8T0W5T8"/>
<keyword evidence="3" id="KW-1133">Transmembrane helix</keyword>
<proteinExistence type="predicted"/>
<feature type="region of interest" description="Disordered" evidence="2">
    <location>
        <begin position="35"/>
        <end position="55"/>
    </location>
</feature>
<evidence type="ECO:0000256" key="3">
    <source>
        <dbReference type="SAM" id="Phobius"/>
    </source>
</evidence>
<organism evidence="4 5">
    <name type="scientific">Panicum virgatum</name>
    <name type="common">Blackwell switchgrass</name>
    <dbReference type="NCBI Taxonomy" id="38727"/>
    <lineage>
        <taxon>Eukaryota</taxon>
        <taxon>Viridiplantae</taxon>
        <taxon>Streptophyta</taxon>
        <taxon>Embryophyta</taxon>
        <taxon>Tracheophyta</taxon>
        <taxon>Spermatophyta</taxon>
        <taxon>Magnoliopsida</taxon>
        <taxon>Liliopsida</taxon>
        <taxon>Poales</taxon>
        <taxon>Poaceae</taxon>
        <taxon>PACMAD clade</taxon>
        <taxon>Panicoideae</taxon>
        <taxon>Panicodae</taxon>
        <taxon>Paniceae</taxon>
        <taxon>Panicinae</taxon>
        <taxon>Panicum</taxon>
        <taxon>Panicum sect. Hiantes</taxon>
    </lineage>
</organism>
<feature type="coiled-coil region" evidence="1">
    <location>
        <begin position="359"/>
        <end position="386"/>
    </location>
</feature>
<evidence type="ECO:0000256" key="1">
    <source>
        <dbReference type="SAM" id="Coils"/>
    </source>
</evidence>
<accession>A0A8T0W5T8</accession>
<gene>
    <name evidence="4" type="ORF">PVAP13_2KG347981</name>
</gene>
<sequence length="707" mass="80358">MPLHLRAPAVRAFPTEGRWGDPSCEPARLFHRDLFATQPRPNNRREGPAPRSATKPGLRLLAPDLDLPRSRIQDHLLPVPSSVTGLIMTRNAWSVLLILICLWVCPLRTNGFSWNIFSSFSSGSSATANQHAMVMELEEAVADFSMDGANDPRGLKLLENARNKLAGPRNCWQEAYRKLFSSCGEIMADKEKQSRLAWHLSSCFQEDSGRPPFPFCAEGSKMVHCRKPLSESEGKVFLEFFLETNTLCHQLQAEAFKHNTERLINDLTRRSKSAEEKLEVIEERSDQIINDSSKIRDMLSSIEKQTDHLAETSKNVEEQINDTLAHSKAVFEQSKEIAAAQVDLKEGQAEMREKIDAGMARVEESYQSLGDEMDRLKEETRYIQREIKSVGDSMSSKMKDLQSQADDIGSVVGKSLENQKQLIDGQSRAMEGLNNLHSSQEQALEESRETIQKIAQIGQRQQDELLARQEQLRQAHDHLIENSHSILEAQEEFRAKQANIFAALDKLYILHNAILAESRFIKAFFFYCCIVFLIYMLTSAKQTFSIRGQLYFGLCITLVLEIGLIKIGADDFDKQFWVMSKVFLVRMLFLGVATVQILHSIFTYRDYEALNHRLLQTLVEKVRALEENAGWRALPYETEESEGSLMNYSWVFDELADEVDSKVDPSYALPPVRAPRRCNEAVLPAEGFGENSITTSVGRRYNLRPRK</sequence>
<evidence type="ECO:0000256" key="2">
    <source>
        <dbReference type="SAM" id="MobiDB-lite"/>
    </source>
</evidence>
<evidence type="ECO:0000313" key="4">
    <source>
        <dbReference type="EMBL" id="KAG2643702.1"/>
    </source>
</evidence>
<keyword evidence="3" id="KW-0472">Membrane</keyword>
<dbReference type="EMBL" id="CM029039">
    <property type="protein sequence ID" value="KAG2643702.1"/>
    <property type="molecule type" value="Genomic_DNA"/>
</dbReference>
<dbReference type="PANTHER" id="PTHR33538">
    <property type="entry name" value="PROTEIN GAMETE EXPRESSED 1"/>
    <property type="match status" value="1"/>
</dbReference>
<feature type="coiled-coil region" evidence="1">
    <location>
        <begin position="416"/>
        <end position="450"/>
    </location>
</feature>
<name>A0A8T0W5T8_PANVG</name>
<feature type="transmembrane region" description="Helical" evidence="3">
    <location>
        <begin position="550"/>
        <end position="569"/>
    </location>
</feature>
<evidence type="ECO:0008006" key="6">
    <source>
        <dbReference type="Google" id="ProtNLM"/>
    </source>
</evidence>
<feature type="transmembrane region" description="Helical" evidence="3">
    <location>
        <begin position="520"/>
        <end position="538"/>
    </location>
</feature>
<feature type="transmembrane region" description="Helical" evidence="3">
    <location>
        <begin position="581"/>
        <end position="604"/>
    </location>
</feature>
<dbReference type="Proteomes" id="UP000823388">
    <property type="component" value="Chromosome 2K"/>
</dbReference>
<protein>
    <recommendedName>
        <fullName evidence="6">Protein GAMETE EXPRESSED 1</fullName>
    </recommendedName>
</protein>
<comment type="caution">
    <text evidence="4">The sequence shown here is derived from an EMBL/GenBank/DDBJ whole genome shotgun (WGS) entry which is preliminary data.</text>
</comment>